<keyword evidence="1" id="KW-0472">Membrane</keyword>
<dbReference type="RefSeq" id="WP_283762769.1">
    <property type="nucleotide sequence ID" value="NZ_JAQPOK010000086.1"/>
</dbReference>
<proteinExistence type="predicted"/>
<evidence type="ECO:0000256" key="1">
    <source>
        <dbReference type="SAM" id="Phobius"/>
    </source>
</evidence>
<evidence type="ECO:0000313" key="3">
    <source>
        <dbReference type="Proteomes" id="UP001231370"/>
    </source>
</evidence>
<feature type="transmembrane region" description="Helical" evidence="1">
    <location>
        <begin position="16"/>
        <end position="35"/>
    </location>
</feature>
<comment type="caution">
    <text evidence="2">The sequence shown here is derived from an EMBL/GenBank/DDBJ whole genome shotgun (WGS) entry which is preliminary data.</text>
</comment>
<feature type="transmembrane region" description="Helical" evidence="1">
    <location>
        <begin position="300"/>
        <end position="318"/>
    </location>
</feature>
<sequence>MKTQMTQNSNQNKLEILEAIAVIVILAIIHLFLWWKYLPIAHIDLNFYTEPALMLARHGILSGPGSQHLDITYAKGIYFYPPGYALIVAGWIKLFGFSIRSLLAYTNLIHMLYLCALWILMRKRFNCTKLATSLVLISAFPMFNHGRPDVTALFISTLAWIIVPHQFKLPRMIYSAILMGLAILVSLPFGISSAATVITFYLVSPHLRLSQRFKGVIILISIMTLTILSIWGFVFTWQNAWIFGPEQFMVNLANRGQNLNQIVLPPLLYSLAFIIVPLGFMILIPLGFTLYWYRCSLSSPLVQVSLSYLTGFTTWFFLSKGPLMMMYHFSFIARPVFQGVLASFRKPIRFIAIGLLVAFTMINFYYEKDEFLLLASDSSEAYSMLESILVDIQPDKIAAIDSHLFPILYREGKTINYEIFHTNSWKSYYDATSPKTLDLLFKNEAMPLKPLIPDIIVVSEITLYFGDTSSLSGFRNVTDEEVVIPELSLLGHTIKFPQNPLRAYIFERIVEEE</sequence>
<name>A0ABT7BLP6_9CYAN</name>
<feature type="transmembrane region" description="Helical" evidence="1">
    <location>
        <begin position="348"/>
        <end position="366"/>
    </location>
</feature>
<feature type="transmembrane region" description="Helical" evidence="1">
    <location>
        <begin position="215"/>
        <end position="237"/>
    </location>
</feature>
<keyword evidence="3" id="KW-1185">Reference proteome</keyword>
<feature type="transmembrane region" description="Helical" evidence="1">
    <location>
        <begin position="102"/>
        <end position="121"/>
    </location>
</feature>
<feature type="transmembrane region" description="Helical" evidence="1">
    <location>
        <begin position="267"/>
        <end position="293"/>
    </location>
</feature>
<gene>
    <name evidence="2" type="ORF">PJF56_11375</name>
</gene>
<feature type="transmembrane region" description="Helical" evidence="1">
    <location>
        <begin position="173"/>
        <end position="203"/>
    </location>
</feature>
<dbReference type="Proteomes" id="UP001231370">
    <property type="component" value="Unassembled WGS sequence"/>
</dbReference>
<reference evidence="2 3" key="1">
    <citation type="submission" date="2023-01" db="EMBL/GenBank/DDBJ databases">
        <title>Novel diversity within Roseofilum (Cyanobacteria; Desertifilaceae) from marine benthic mats with descriptions of four novel species.</title>
        <authorList>
            <person name="Wang Y."/>
            <person name="Berthold D.E."/>
            <person name="Hu J."/>
            <person name="Lefler F.W."/>
            <person name="Laughinghouse H.D. IV."/>
        </authorList>
    </citation>
    <scope>NUCLEOTIDE SEQUENCE [LARGE SCALE GENOMIC DNA]</scope>
    <source>
        <strain evidence="2 3">BLCC-M91</strain>
    </source>
</reference>
<keyword evidence="1" id="KW-0812">Transmembrane</keyword>
<protein>
    <recommendedName>
        <fullName evidence="4">Glycosyltransferase RgtA/B/C/D-like domain-containing protein</fullName>
    </recommendedName>
</protein>
<dbReference type="EMBL" id="JAQPOK010000086">
    <property type="protein sequence ID" value="MDJ1179464.1"/>
    <property type="molecule type" value="Genomic_DNA"/>
</dbReference>
<evidence type="ECO:0000313" key="2">
    <source>
        <dbReference type="EMBL" id="MDJ1179464.1"/>
    </source>
</evidence>
<keyword evidence="1" id="KW-1133">Transmembrane helix</keyword>
<feature type="transmembrane region" description="Helical" evidence="1">
    <location>
        <begin position="77"/>
        <end position="95"/>
    </location>
</feature>
<evidence type="ECO:0008006" key="4">
    <source>
        <dbReference type="Google" id="ProtNLM"/>
    </source>
</evidence>
<accession>A0ABT7BLP6</accession>
<organism evidence="2 3">
    <name type="scientific">Roseofilum halophilum BLCC-M91</name>
    <dbReference type="NCBI Taxonomy" id="3022259"/>
    <lineage>
        <taxon>Bacteria</taxon>
        <taxon>Bacillati</taxon>
        <taxon>Cyanobacteriota</taxon>
        <taxon>Cyanophyceae</taxon>
        <taxon>Desertifilales</taxon>
        <taxon>Desertifilaceae</taxon>
        <taxon>Roseofilum</taxon>
        <taxon>Roseofilum halophilum</taxon>
    </lineage>
</organism>